<dbReference type="Proteomes" id="UP000316621">
    <property type="component" value="Chromosome 3"/>
</dbReference>
<dbReference type="InterPro" id="IPR021109">
    <property type="entry name" value="Peptidase_aspartic_dom_sf"/>
</dbReference>
<organism evidence="13 14">
    <name type="scientific">Papaver somniferum</name>
    <name type="common">Opium poppy</name>
    <dbReference type="NCBI Taxonomy" id="3469"/>
    <lineage>
        <taxon>Eukaryota</taxon>
        <taxon>Viridiplantae</taxon>
        <taxon>Streptophyta</taxon>
        <taxon>Embryophyta</taxon>
        <taxon>Tracheophyta</taxon>
        <taxon>Spermatophyta</taxon>
        <taxon>Magnoliopsida</taxon>
        <taxon>Ranunculales</taxon>
        <taxon>Papaveraceae</taxon>
        <taxon>Papaveroideae</taxon>
        <taxon>Papaver</taxon>
    </lineage>
</organism>
<keyword evidence="4" id="KW-0677">Repeat</keyword>
<dbReference type="PROSITE" id="PS00141">
    <property type="entry name" value="ASP_PROTEASE"/>
    <property type="match status" value="1"/>
</dbReference>
<dbReference type="InterPro" id="IPR032861">
    <property type="entry name" value="TAXi_N"/>
</dbReference>
<dbReference type="SUPFAM" id="SSF50630">
    <property type="entry name" value="Acid proteases"/>
    <property type="match status" value="1"/>
</dbReference>
<name>A0A4Y7J2X4_PAPSO</name>
<feature type="active site" evidence="9">
    <location>
        <position position="288"/>
    </location>
</feature>
<proteinExistence type="inferred from homology"/>
<dbReference type="Gramene" id="RZC54420">
    <property type="protein sequence ID" value="RZC54420"/>
    <property type="gene ID" value="C5167_013271"/>
</dbReference>
<gene>
    <name evidence="13" type="ORF">C5167_013271</name>
</gene>
<dbReference type="PANTHER" id="PTHR13683">
    <property type="entry name" value="ASPARTYL PROTEASES"/>
    <property type="match status" value="1"/>
</dbReference>
<dbReference type="OMA" id="KQLIGWT"/>
<dbReference type="GO" id="GO:0004190">
    <property type="term" value="F:aspartic-type endopeptidase activity"/>
    <property type="evidence" value="ECO:0007669"/>
    <property type="project" value="UniProtKB-KW"/>
</dbReference>
<dbReference type="GO" id="GO:0006508">
    <property type="term" value="P:proteolysis"/>
    <property type="evidence" value="ECO:0007669"/>
    <property type="project" value="UniProtKB-KW"/>
</dbReference>
<evidence type="ECO:0000256" key="1">
    <source>
        <dbReference type="ARBA" id="ARBA00007447"/>
    </source>
</evidence>
<evidence type="ECO:0000256" key="10">
    <source>
        <dbReference type="RuleBase" id="RU000454"/>
    </source>
</evidence>
<evidence type="ECO:0000256" key="8">
    <source>
        <dbReference type="ARBA" id="ARBA00077656"/>
    </source>
</evidence>
<comment type="similarity">
    <text evidence="1 10">Belongs to the peptidase A1 family.</text>
</comment>
<feature type="signal peptide" evidence="11">
    <location>
        <begin position="1"/>
        <end position="24"/>
    </location>
</feature>
<evidence type="ECO:0000313" key="14">
    <source>
        <dbReference type="Proteomes" id="UP000316621"/>
    </source>
</evidence>
<accession>A0A4Y7J2X4</accession>
<dbReference type="InterPro" id="IPR033121">
    <property type="entry name" value="PEPTIDASE_A1"/>
</dbReference>
<dbReference type="Pfam" id="PF14543">
    <property type="entry name" value="TAXi_N"/>
    <property type="match status" value="1"/>
</dbReference>
<dbReference type="Gene3D" id="2.40.70.10">
    <property type="entry name" value="Acid Proteases"/>
    <property type="match status" value="2"/>
</dbReference>
<feature type="chain" id="PRO_5021487825" description="Aspartic proteinase Asp1" evidence="11">
    <location>
        <begin position="25"/>
        <end position="433"/>
    </location>
</feature>
<dbReference type="EMBL" id="CM010717">
    <property type="protein sequence ID" value="RZC54420.1"/>
    <property type="molecule type" value="Genomic_DNA"/>
</dbReference>
<evidence type="ECO:0000256" key="9">
    <source>
        <dbReference type="PIRSR" id="PIRSR601461-1"/>
    </source>
</evidence>
<dbReference type="AlphaFoldDB" id="A0A4Y7J2X4"/>
<evidence type="ECO:0000256" key="4">
    <source>
        <dbReference type="ARBA" id="ARBA00022737"/>
    </source>
</evidence>
<evidence type="ECO:0000256" key="3">
    <source>
        <dbReference type="ARBA" id="ARBA00022729"/>
    </source>
</evidence>
<keyword evidence="6 10" id="KW-0378">Hydrolase</keyword>
<protein>
    <recommendedName>
        <fullName evidence="7">Aspartic proteinase Asp1</fullName>
    </recommendedName>
    <alternativeName>
        <fullName evidence="8">Nucellin-like protein</fullName>
    </alternativeName>
</protein>
<dbReference type="PRINTS" id="PR00792">
    <property type="entry name" value="PEPSIN"/>
</dbReference>
<dbReference type="PANTHER" id="PTHR13683:SF800">
    <property type="entry name" value="EUKARYOTIC ASPARTYL PROTEASE FAMILY PROTEIN"/>
    <property type="match status" value="1"/>
</dbReference>
<evidence type="ECO:0000256" key="11">
    <source>
        <dbReference type="SAM" id="SignalP"/>
    </source>
</evidence>
<evidence type="ECO:0000313" key="13">
    <source>
        <dbReference type="EMBL" id="RZC54420.1"/>
    </source>
</evidence>
<dbReference type="PROSITE" id="PS51767">
    <property type="entry name" value="PEPTIDASE_A1"/>
    <property type="match status" value="1"/>
</dbReference>
<dbReference type="InterPro" id="IPR001461">
    <property type="entry name" value="Aspartic_peptidase_A1"/>
</dbReference>
<feature type="active site" evidence="9">
    <location>
        <position position="87"/>
    </location>
</feature>
<reference evidence="13 14" key="1">
    <citation type="journal article" date="2018" name="Science">
        <title>The opium poppy genome and morphinan production.</title>
        <authorList>
            <person name="Guo L."/>
            <person name="Winzer T."/>
            <person name="Yang X."/>
            <person name="Li Y."/>
            <person name="Ning Z."/>
            <person name="He Z."/>
            <person name="Teodor R."/>
            <person name="Lu Y."/>
            <person name="Bowser T.A."/>
            <person name="Graham I.A."/>
            <person name="Ye K."/>
        </authorList>
    </citation>
    <scope>NUCLEOTIDE SEQUENCE [LARGE SCALE GENOMIC DNA]</scope>
    <source>
        <strain evidence="14">cv. HN1</strain>
        <tissue evidence="13">Leaves</tissue>
    </source>
</reference>
<dbReference type="Pfam" id="PF14541">
    <property type="entry name" value="TAXi_C"/>
    <property type="match status" value="1"/>
</dbReference>
<keyword evidence="3 11" id="KW-0732">Signal</keyword>
<evidence type="ECO:0000256" key="7">
    <source>
        <dbReference type="ARBA" id="ARBA00068871"/>
    </source>
</evidence>
<keyword evidence="14" id="KW-1185">Reference proteome</keyword>
<dbReference type="FunFam" id="2.40.70.10:FF:000015">
    <property type="entry name" value="Aspartyl protease family protein"/>
    <property type="match status" value="1"/>
</dbReference>
<keyword evidence="5 10" id="KW-0064">Aspartyl protease</keyword>
<evidence type="ECO:0000256" key="5">
    <source>
        <dbReference type="ARBA" id="ARBA00022750"/>
    </source>
</evidence>
<feature type="domain" description="Peptidase A1" evidence="12">
    <location>
        <begin position="69"/>
        <end position="418"/>
    </location>
</feature>
<evidence type="ECO:0000259" key="12">
    <source>
        <dbReference type="PROSITE" id="PS51767"/>
    </source>
</evidence>
<dbReference type="FunFam" id="2.40.70.10:FF:000027">
    <property type="entry name" value="Aspartic proteinase Asp1 isoform A"/>
    <property type="match status" value="1"/>
</dbReference>
<dbReference type="InterPro" id="IPR032799">
    <property type="entry name" value="TAXi_C"/>
</dbReference>
<keyword evidence="2 10" id="KW-0645">Protease</keyword>
<evidence type="ECO:0000256" key="2">
    <source>
        <dbReference type="ARBA" id="ARBA00022670"/>
    </source>
</evidence>
<sequence>MEMKFKMMKMMMMLALTLLVLVSGSFVAANQELRRKKQILPPAASSSATKVGSSVVFRVLGNVYPIGYYYVELGIGYPPKRYYLDIDTGSDLTWLHCDAPCKNCPKAPHPLYRLNKNSLVPCAESVCAELHSLEKNICKKPTDQCHYKIQYADQGVSQGALVKDVFPIRLTNGTLFGPRFAIGCGYDQQGSKGTTSPTDGLLGLSKGKASFVSQLQSLGLVRNVIGHCFSSNSGGFLFIGEDLVPSSGIVWTPMSRNSIDESYYSPGPAELYLGNKYIGVKGLQVIFDSGSSYSYFNSQAYKAIISSMMKDLSGKPLEITKDGTLPICWRGAKPFTSFSEVKKYFTPLTLRFKSGWRSQQQMEIPPESYMIISKYGNACLGILNGTEVGLQDDNIIGDNFFQDRVVIYDNEKQKIGWALADCNRISKSGVVLL</sequence>
<evidence type="ECO:0000256" key="6">
    <source>
        <dbReference type="ARBA" id="ARBA00022801"/>
    </source>
</evidence>
<dbReference type="InterPro" id="IPR001969">
    <property type="entry name" value="Aspartic_peptidase_AS"/>
</dbReference>
<dbReference type="OrthoDB" id="2747330at2759"/>